<dbReference type="Gene3D" id="1.10.1760.20">
    <property type="match status" value="1"/>
</dbReference>
<gene>
    <name evidence="2" type="ORF">SAMN02745249_00202</name>
</gene>
<dbReference type="OrthoDB" id="9795813at2"/>
<keyword evidence="1" id="KW-1133">Transmembrane helix</keyword>
<sequence length="187" mass="20695">MTKRENLVVSIEAAIFAVMAFTIAFMPLDVGPFEIELGMVPIIVFSYRRGWKAGISSGFLWGLIKLTSGNITVLSVLQVFIEYVFAFAVSGLAGVAWKKLKEDVSLEKWSHAFITVAWSVFLAAFVKYGIHFIAGVIYWHLYAPEGMSPFIYSLIVNGSSGIASFIVVTLITSLLIYRAPVLIFPKE</sequence>
<dbReference type="GO" id="GO:0015234">
    <property type="term" value="F:thiamine transmembrane transporter activity"/>
    <property type="evidence" value="ECO:0007669"/>
    <property type="project" value="InterPro"/>
</dbReference>
<evidence type="ECO:0000313" key="2">
    <source>
        <dbReference type="EMBL" id="SHE32262.1"/>
    </source>
</evidence>
<organism evidence="2 3">
    <name type="scientific">Atopostipes suicloacalis DSM 15692</name>
    <dbReference type="NCBI Taxonomy" id="1121025"/>
    <lineage>
        <taxon>Bacteria</taxon>
        <taxon>Bacillati</taxon>
        <taxon>Bacillota</taxon>
        <taxon>Bacilli</taxon>
        <taxon>Lactobacillales</taxon>
        <taxon>Carnobacteriaceae</taxon>
        <taxon>Atopostipes</taxon>
    </lineage>
</organism>
<keyword evidence="1" id="KW-0472">Membrane</keyword>
<dbReference type="EMBL" id="FQUF01000003">
    <property type="protein sequence ID" value="SHE32262.1"/>
    <property type="molecule type" value="Genomic_DNA"/>
</dbReference>
<reference evidence="2 3" key="1">
    <citation type="submission" date="2016-11" db="EMBL/GenBank/DDBJ databases">
        <authorList>
            <person name="Jaros S."/>
            <person name="Januszkiewicz K."/>
            <person name="Wedrychowicz H."/>
        </authorList>
    </citation>
    <scope>NUCLEOTIDE SEQUENCE [LARGE SCALE GENOMIC DNA]</scope>
    <source>
        <strain evidence="2 3">DSM 15692</strain>
    </source>
</reference>
<evidence type="ECO:0000313" key="3">
    <source>
        <dbReference type="Proteomes" id="UP000184128"/>
    </source>
</evidence>
<name>A0A1M4SJD7_9LACT</name>
<keyword evidence="3" id="KW-1185">Reference proteome</keyword>
<dbReference type="STRING" id="1121025.SAMN02745249_00202"/>
<protein>
    <submittedName>
        <fullName evidence="2">Thiamine transporter</fullName>
    </submittedName>
</protein>
<dbReference type="AlphaFoldDB" id="A0A1M4SJD7"/>
<keyword evidence="1" id="KW-0812">Transmembrane</keyword>
<dbReference type="RefSeq" id="WP_073294851.1">
    <property type="nucleotide sequence ID" value="NZ_FQUF01000003.1"/>
</dbReference>
<dbReference type="InterPro" id="IPR012651">
    <property type="entry name" value="Thia_Transptr_ThiT"/>
</dbReference>
<feature type="transmembrane region" description="Helical" evidence="1">
    <location>
        <begin position="7"/>
        <end position="28"/>
    </location>
</feature>
<dbReference type="Pfam" id="PF09515">
    <property type="entry name" value="Thia_YuaJ"/>
    <property type="match status" value="1"/>
</dbReference>
<feature type="transmembrane region" description="Helical" evidence="1">
    <location>
        <begin position="109"/>
        <end position="130"/>
    </location>
</feature>
<feature type="transmembrane region" description="Helical" evidence="1">
    <location>
        <begin position="71"/>
        <end position="97"/>
    </location>
</feature>
<dbReference type="NCBIfam" id="TIGR02357">
    <property type="entry name" value="ECF_ThiT_YuaJ"/>
    <property type="match status" value="1"/>
</dbReference>
<dbReference type="Proteomes" id="UP000184128">
    <property type="component" value="Unassembled WGS sequence"/>
</dbReference>
<evidence type="ECO:0000256" key="1">
    <source>
        <dbReference type="SAM" id="Phobius"/>
    </source>
</evidence>
<feature type="transmembrane region" description="Helical" evidence="1">
    <location>
        <begin position="150"/>
        <end position="177"/>
    </location>
</feature>
<proteinExistence type="predicted"/>
<accession>A0A1M4SJD7</accession>
<dbReference type="GO" id="GO:0005886">
    <property type="term" value="C:plasma membrane"/>
    <property type="evidence" value="ECO:0007669"/>
    <property type="project" value="InterPro"/>
</dbReference>